<keyword evidence="3" id="KW-1185">Reference proteome</keyword>
<organism evidence="2">
    <name type="scientific">Oryza meridionalis</name>
    <dbReference type="NCBI Taxonomy" id="40149"/>
    <lineage>
        <taxon>Eukaryota</taxon>
        <taxon>Viridiplantae</taxon>
        <taxon>Streptophyta</taxon>
        <taxon>Embryophyta</taxon>
        <taxon>Tracheophyta</taxon>
        <taxon>Spermatophyta</taxon>
        <taxon>Magnoliopsida</taxon>
        <taxon>Liliopsida</taxon>
        <taxon>Poales</taxon>
        <taxon>Poaceae</taxon>
        <taxon>BOP clade</taxon>
        <taxon>Oryzoideae</taxon>
        <taxon>Oryzeae</taxon>
        <taxon>Oryzinae</taxon>
        <taxon>Oryza</taxon>
    </lineage>
</organism>
<dbReference type="Gramene" id="OMERI09G08580.1">
    <property type="protein sequence ID" value="OMERI09G08580.1"/>
    <property type="gene ID" value="OMERI09G08580"/>
</dbReference>
<reference evidence="2" key="1">
    <citation type="submission" date="2015-04" db="UniProtKB">
        <authorList>
            <consortium name="EnsemblPlants"/>
        </authorList>
    </citation>
    <scope>IDENTIFICATION</scope>
</reference>
<feature type="region of interest" description="Disordered" evidence="1">
    <location>
        <begin position="1"/>
        <end position="30"/>
    </location>
</feature>
<protein>
    <submittedName>
        <fullName evidence="2">Uncharacterized protein</fullName>
    </submittedName>
</protein>
<evidence type="ECO:0000256" key="1">
    <source>
        <dbReference type="SAM" id="MobiDB-lite"/>
    </source>
</evidence>
<accession>A0A0E0ESF0</accession>
<reference evidence="2" key="2">
    <citation type="submission" date="2018-05" db="EMBL/GenBank/DDBJ databases">
        <title>OmerRS3 (Oryza meridionalis Reference Sequence Version 3).</title>
        <authorList>
            <person name="Zhang J."/>
            <person name="Kudrna D."/>
            <person name="Lee S."/>
            <person name="Talag J."/>
            <person name="Welchert J."/>
            <person name="Wing R.A."/>
        </authorList>
    </citation>
    <scope>NUCLEOTIDE SEQUENCE [LARGE SCALE GENOMIC DNA]</scope>
    <source>
        <strain evidence="2">cv. OR44</strain>
    </source>
</reference>
<dbReference type="AlphaFoldDB" id="A0A0E0ESF0"/>
<dbReference type="HOGENOM" id="CLU_2780174_0_0_1"/>
<evidence type="ECO:0000313" key="2">
    <source>
        <dbReference type="EnsemblPlants" id="OMERI09G08580.1"/>
    </source>
</evidence>
<dbReference type="EnsemblPlants" id="OMERI09G08580.1">
    <property type="protein sequence ID" value="OMERI09G08580.1"/>
    <property type="gene ID" value="OMERI09G08580"/>
</dbReference>
<sequence>MASSTLVRRRAGDGDPEWPPPTKASAISGSLPGRVTAIQLRIENCENKLSRIHSFEREQPSSIVHNLNQ</sequence>
<name>A0A0E0ESF0_9ORYZ</name>
<dbReference type="Proteomes" id="UP000008021">
    <property type="component" value="Chromosome 9"/>
</dbReference>
<proteinExistence type="predicted"/>
<evidence type="ECO:0000313" key="3">
    <source>
        <dbReference type="Proteomes" id="UP000008021"/>
    </source>
</evidence>